<feature type="transmembrane region" description="Helical" evidence="8">
    <location>
        <begin position="113"/>
        <end position="135"/>
    </location>
</feature>
<organism evidence="9 10">
    <name type="scientific">Acidiferrimicrobium australe</name>
    <dbReference type="NCBI Taxonomy" id="2664430"/>
    <lineage>
        <taxon>Bacteria</taxon>
        <taxon>Bacillati</taxon>
        <taxon>Actinomycetota</taxon>
        <taxon>Acidimicrobiia</taxon>
        <taxon>Acidimicrobiales</taxon>
        <taxon>Acidimicrobiaceae</taxon>
        <taxon>Acidiferrimicrobium</taxon>
    </lineage>
</organism>
<dbReference type="Gene3D" id="1.10.4160.10">
    <property type="entry name" value="Hydantoin permease"/>
    <property type="match status" value="1"/>
</dbReference>
<keyword evidence="10" id="KW-1185">Reference proteome</keyword>
<dbReference type="PIRSF" id="PIRSF002744">
    <property type="entry name" value="Pur-cyt_permease"/>
    <property type="match status" value="1"/>
</dbReference>
<feature type="transmembrane region" description="Helical" evidence="8">
    <location>
        <begin position="176"/>
        <end position="193"/>
    </location>
</feature>
<keyword evidence="3 7" id="KW-0813">Transport</keyword>
<keyword evidence="5 8" id="KW-1133">Transmembrane helix</keyword>
<feature type="transmembrane region" description="Helical" evidence="8">
    <location>
        <begin position="213"/>
        <end position="235"/>
    </location>
</feature>
<feature type="transmembrane region" description="Helical" evidence="8">
    <location>
        <begin position="68"/>
        <end position="92"/>
    </location>
</feature>
<evidence type="ECO:0000313" key="9">
    <source>
        <dbReference type="EMBL" id="MST31650.1"/>
    </source>
</evidence>
<feature type="transmembrane region" description="Helical" evidence="8">
    <location>
        <begin position="41"/>
        <end position="62"/>
    </location>
</feature>
<name>A0ABW9QPB6_9ACTN</name>
<dbReference type="InterPro" id="IPR001248">
    <property type="entry name" value="Pur-cyt_permease"/>
</dbReference>
<evidence type="ECO:0000256" key="2">
    <source>
        <dbReference type="ARBA" id="ARBA00008974"/>
    </source>
</evidence>
<evidence type="ECO:0000256" key="6">
    <source>
        <dbReference type="ARBA" id="ARBA00023136"/>
    </source>
</evidence>
<comment type="caution">
    <text evidence="9">The sequence shown here is derived from an EMBL/GenBank/DDBJ whole genome shotgun (WGS) entry which is preliminary data.</text>
</comment>
<reference evidence="9 10" key="1">
    <citation type="submission" date="2019-11" db="EMBL/GenBank/DDBJ databases">
        <title>Acidiferrimicrobium australis gen. nov., sp. nov., an acidophilic and obligately heterotrophic, member of the Actinobacteria that catalyses dissimilatory oxido- reduction of iron isolated from metal-rich acidic water in Chile.</title>
        <authorList>
            <person name="Gonzalez D."/>
            <person name="Huber K."/>
            <person name="Hedrich S."/>
            <person name="Rojas-Villalobos C."/>
            <person name="Quatrini R."/>
            <person name="Dinamarca M.A."/>
            <person name="Schwarz A."/>
            <person name="Canales C."/>
            <person name="Nancucheo I."/>
        </authorList>
    </citation>
    <scope>NUCLEOTIDE SEQUENCE [LARGE SCALE GENOMIC DNA]</scope>
    <source>
        <strain evidence="9 10">USS-CCA1</strain>
    </source>
</reference>
<feature type="transmembrane region" description="Helical" evidence="8">
    <location>
        <begin position="356"/>
        <end position="375"/>
    </location>
</feature>
<feature type="transmembrane region" description="Helical" evidence="8">
    <location>
        <begin position="396"/>
        <end position="413"/>
    </location>
</feature>
<dbReference type="Proteomes" id="UP000437736">
    <property type="component" value="Unassembled WGS sequence"/>
</dbReference>
<accession>A0ABW9QPB6</accession>
<protein>
    <submittedName>
        <fullName evidence="9">Cytosine permease</fullName>
    </submittedName>
</protein>
<comment type="subcellular location">
    <subcellularLocation>
        <location evidence="1">Membrane</location>
        <topology evidence="1">Multi-pass membrane protein</topology>
    </subcellularLocation>
</comment>
<dbReference type="EMBL" id="WJHE01000109">
    <property type="protein sequence ID" value="MST31650.1"/>
    <property type="molecule type" value="Genomic_DNA"/>
</dbReference>
<keyword evidence="4 8" id="KW-0812">Transmembrane</keyword>
<feature type="transmembrane region" description="Helical" evidence="8">
    <location>
        <begin position="247"/>
        <end position="272"/>
    </location>
</feature>
<feature type="transmembrane region" description="Helical" evidence="8">
    <location>
        <begin position="433"/>
        <end position="452"/>
    </location>
</feature>
<feature type="transmembrane region" description="Helical" evidence="8">
    <location>
        <begin position="328"/>
        <end position="344"/>
    </location>
</feature>
<dbReference type="InterPro" id="IPR026030">
    <property type="entry name" value="Pur-cyt_permease_Fcy2/21/22"/>
</dbReference>
<dbReference type="PANTHER" id="PTHR31806">
    <property type="entry name" value="PURINE-CYTOSINE PERMEASE FCY2-RELATED"/>
    <property type="match status" value="1"/>
</dbReference>
<feature type="transmembrane region" description="Helical" evidence="8">
    <location>
        <begin position="284"/>
        <end position="307"/>
    </location>
</feature>
<sequence>MGAEDVTFGGQMPSREGQAILEVHGMAPVPLANRYGRLFRVFTVWFTPNLVPAAFFIGTLATASYIGLGFWLGCLACLVGTIVGALPVSILATYGPRTGLGQLPLGRLQFGRAVVLPGVLQWVSTVAWDAINAIFGAQAVHLLLGVPFWVGLLAILALQGVLGLFGYELMHTFHKWMAGVLGIMFVVITVKIAEVGNFHARATAHGGNLVGGFILLATIAASFVVSWAAYASDYTRYMEPDASRRGIFVLTLAGVTVSSVWVEVLGVSVAAVAVNSTAAGLRHVVGGGALGALTLVAVWIGTVAVNAMDDYSGSLALQATGLKIKRPVIAVAVTAIAFVLTLWLDTGSLAAKFQNLLLFITYWIPPFAAIQMIDWHRNRGRLAVHDAMDVSRLRPGWDALIALLVGFGASVPFMDTTLYVGPVSSGPLHGGDIALAVGFFVGGAVYGLIRWVETRSWRQPVTAEPVVEAEALA</sequence>
<dbReference type="Pfam" id="PF02133">
    <property type="entry name" value="Transp_cyt_pur"/>
    <property type="match status" value="1"/>
</dbReference>
<evidence type="ECO:0000256" key="7">
    <source>
        <dbReference type="PIRNR" id="PIRNR002744"/>
    </source>
</evidence>
<evidence type="ECO:0000256" key="3">
    <source>
        <dbReference type="ARBA" id="ARBA00022448"/>
    </source>
</evidence>
<evidence type="ECO:0000313" key="10">
    <source>
        <dbReference type="Proteomes" id="UP000437736"/>
    </source>
</evidence>
<dbReference type="PANTHER" id="PTHR31806:SF1">
    <property type="entry name" value="PURINE-CYTOSINE PERMEASE FCY2-RELATED"/>
    <property type="match status" value="1"/>
</dbReference>
<comment type="similarity">
    <text evidence="2 7">Belongs to the purine-cytosine permease (2.A.39) family.</text>
</comment>
<proteinExistence type="inferred from homology"/>
<feature type="transmembrane region" description="Helical" evidence="8">
    <location>
        <begin position="141"/>
        <end position="164"/>
    </location>
</feature>
<gene>
    <name evidence="9" type="ORF">GHK86_02760</name>
</gene>
<keyword evidence="6 7" id="KW-0472">Membrane</keyword>
<evidence type="ECO:0000256" key="5">
    <source>
        <dbReference type="ARBA" id="ARBA00022989"/>
    </source>
</evidence>
<evidence type="ECO:0000256" key="8">
    <source>
        <dbReference type="SAM" id="Phobius"/>
    </source>
</evidence>
<evidence type="ECO:0000256" key="4">
    <source>
        <dbReference type="ARBA" id="ARBA00022692"/>
    </source>
</evidence>
<evidence type="ECO:0000256" key="1">
    <source>
        <dbReference type="ARBA" id="ARBA00004141"/>
    </source>
</evidence>